<dbReference type="GO" id="GO:0000932">
    <property type="term" value="C:P-body"/>
    <property type="evidence" value="ECO:0007669"/>
    <property type="project" value="UniProtKB-SubCell"/>
</dbReference>
<feature type="region of interest" description="Disordered" evidence="8">
    <location>
        <begin position="877"/>
        <end position="914"/>
    </location>
</feature>
<evidence type="ECO:0000256" key="4">
    <source>
        <dbReference type="ARBA" id="ARBA00022574"/>
    </source>
</evidence>
<dbReference type="PROSITE" id="PS50082">
    <property type="entry name" value="WD_REPEATS_2"/>
    <property type="match status" value="2"/>
</dbReference>
<protein>
    <submittedName>
        <fullName evidence="12">Enhancer of mRNA-decapping protein 4-like</fullName>
    </submittedName>
</protein>
<keyword evidence="6" id="KW-0175">Coiled coil</keyword>
<evidence type="ECO:0000256" key="6">
    <source>
        <dbReference type="ARBA" id="ARBA00023054"/>
    </source>
</evidence>
<keyword evidence="3" id="KW-0963">Cytoplasm</keyword>
<evidence type="ECO:0000313" key="11">
    <source>
        <dbReference type="Proteomes" id="UP000827889"/>
    </source>
</evidence>
<dbReference type="GO" id="GO:0031087">
    <property type="term" value="P:deadenylation-independent decapping of nuclear-transcribed mRNA"/>
    <property type="evidence" value="ECO:0007669"/>
    <property type="project" value="InterPro"/>
</dbReference>
<evidence type="ECO:0000256" key="1">
    <source>
        <dbReference type="ARBA" id="ARBA00004201"/>
    </source>
</evidence>
<dbReference type="GeneID" id="115754130"/>
<feature type="region of interest" description="Disordered" evidence="8">
    <location>
        <begin position="835"/>
        <end position="858"/>
    </location>
</feature>
<dbReference type="GO" id="GO:0006397">
    <property type="term" value="P:mRNA processing"/>
    <property type="evidence" value="ECO:0007669"/>
    <property type="project" value="UniProtKB-KW"/>
</dbReference>
<comment type="subcellular location">
    <subcellularLocation>
        <location evidence="1">Cytoplasm</location>
        <location evidence="1">P-body</location>
    </subcellularLocation>
</comment>
<dbReference type="Pfam" id="PF16529">
    <property type="entry name" value="Ge1_WD40"/>
    <property type="match status" value="1"/>
</dbReference>
<evidence type="ECO:0000256" key="5">
    <source>
        <dbReference type="ARBA" id="ARBA00022737"/>
    </source>
</evidence>
<evidence type="ECO:0000256" key="3">
    <source>
        <dbReference type="ARBA" id="ARBA00022490"/>
    </source>
</evidence>
<dbReference type="SMART" id="SM00320">
    <property type="entry name" value="WD40"/>
    <property type="match status" value="2"/>
</dbReference>
<accession>A0A8B8QP27</accession>
<keyword evidence="11" id="KW-1185">Reference proteome</keyword>
<dbReference type="PROSITE" id="PS50294">
    <property type="entry name" value="WD_REPEATS_REGION"/>
    <property type="match status" value="1"/>
</dbReference>
<dbReference type="InterPro" id="IPR036322">
    <property type="entry name" value="WD40_repeat_dom_sf"/>
</dbReference>
<dbReference type="KEGG" id="rarg:115754130"/>
<comment type="similarity">
    <text evidence="2">Belongs to the WD repeat EDC4 family.</text>
</comment>
<dbReference type="Proteomes" id="UP000827889">
    <property type="component" value="Chromosome 2"/>
</dbReference>
<dbReference type="InterPro" id="IPR044938">
    <property type="entry name" value="EDC4_C_sf"/>
</dbReference>
<evidence type="ECO:0000259" key="9">
    <source>
        <dbReference type="Pfam" id="PF16529"/>
    </source>
</evidence>
<dbReference type="InterPro" id="IPR049404">
    <property type="entry name" value="EDC4_C"/>
</dbReference>
<dbReference type="SUPFAM" id="SSF50978">
    <property type="entry name" value="WD40 repeat-like"/>
    <property type="match status" value="1"/>
</dbReference>
<evidence type="ECO:0000313" key="12">
    <source>
        <dbReference type="RefSeq" id="XP_030548929.2"/>
    </source>
</evidence>
<proteinExistence type="inferred from homology"/>
<dbReference type="InterPro" id="IPR001680">
    <property type="entry name" value="WD40_rpt"/>
</dbReference>
<dbReference type="PANTHER" id="PTHR15598:SF5">
    <property type="entry name" value="ENHANCER OF MRNA-DECAPPING PROTEIN 4"/>
    <property type="match status" value="1"/>
</dbReference>
<evidence type="ECO:0000259" key="10">
    <source>
        <dbReference type="Pfam" id="PF21289"/>
    </source>
</evidence>
<evidence type="ECO:0000256" key="2">
    <source>
        <dbReference type="ARBA" id="ARBA00009639"/>
    </source>
</evidence>
<keyword evidence="5" id="KW-0677">Repeat</keyword>
<feature type="region of interest" description="Disordered" evidence="8">
    <location>
        <begin position="1"/>
        <end position="58"/>
    </location>
</feature>
<feature type="region of interest" description="Disordered" evidence="8">
    <location>
        <begin position="108"/>
        <end position="136"/>
    </location>
</feature>
<reference evidence="11" key="1">
    <citation type="submission" date="2025-05" db="UniProtKB">
        <authorList>
            <consortium name="RefSeq"/>
        </authorList>
    </citation>
    <scope>NUCLEOTIDE SEQUENCE [LARGE SCALE GENOMIC DNA]</scope>
</reference>
<feature type="compositionally biased region" description="Low complexity" evidence="8">
    <location>
        <begin position="895"/>
        <end position="913"/>
    </location>
</feature>
<dbReference type="PANTHER" id="PTHR15598">
    <property type="entry name" value="ENHANCER OF MRNA-DECAPPING PROTEIN 4"/>
    <property type="match status" value="1"/>
</dbReference>
<feature type="repeat" description="WD" evidence="7">
    <location>
        <begin position="211"/>
        <end position="253"/>
    </location>
</feature>
<dbReference type="InterPro" id="IPR032401">
    <property type="entry name" value="EDC4_WD40"/>
</dbReference>
<dbReference type="RefSeq" id="XP_030548929.2">
    <property type="nucleotide sequence ID" value="XM_030693069.2"/>
</dbReference>
<dbReference type="InterPro" id="IPR045152">
    <property type="entry name" value="EDC4-like"/>
</dbReference>
<keyword evidence="4 7" id="KW-0853">WD repeat</keyword>
<dbReference type="Gene3D" id="2.130.10.10">
    <property type="entry name" value="YVTN repeat-like/Quinoprotein amine dehydrogenase"/>
    <property type="match status" value="1"/>
</dbReference>
<gene>
    <name evidence="12" type="primary">LOC115754130</name>
</gene>
<dbReference type="InterPro" id="IPR015943">
    <property type="entry name" value="WD40/YVTN_repeat-like_dom_sf"/>
</dbReference>
<feature type="domain" description="Enhancer of mRNA-decapping protein 4 C-terminal" evidence="10">
    <location>
        <begin position="1227"/>
        <end position="1330"/>
    </location>
</feature>
<reference evidence="12" key="2">
    <citation type="submission" date="2025-08" db="UniProtKB">
        <authorList>
            <consortium name="RefSeq"/>
        </authorList>
    </citation>
    <scope>IDENTIFICATION</scope>
    <source>
        <tissue evidence="12">Leaf</tissue>
    </source>
</reference>
<evidence type="ECO:0000256" key="8">
    <source>
        <dbReference type="SAM" id="MobiDB-lite"/>
    </source>
</evidence>
<sequence>MASPGNPNQPSSPPPPFDMAKFFMPPASPSQAQAHISYPPPPSSSSSYPLPTVGPGHFPYSPPQTSPFNHQEHLLSQRSLSYPTPLLHPPNPNAGAHLMALLSSLPQPSLGPSELPTPSSVLAPGGPARMPSSKAPRGRHLVGDCVVYDVDVRLAGEVQPQLEVTPITKYTSDPQLVLGRQIAVNQSYICYGLKQGNIRVLNMNTASRSLLRGHTQRITDMVFFAEDVHLLASASTDGRIYVWKVSESLEEDNKQQITGNIIIAIQLTQEESVHPRVCWHCHKQEILVVGIGEHVLRIDTTKVGKGEVYSAEEPLMCPIDTLIEGVQLVGKHDGEVTDLSMCQWMTSRLVSSSVDGTIKIWEDRKTLPLAVLRPYDGHPVSSAAFVTSSHRPDHIILITAGPLNRELKVWASASEEGWLLPSDDELWKCTQTLDLRSSSEPHVQDAFFNQVLVLPQAGLLLIANAKKNAIYAVHLEYGPNPTSTRMDYLAEFTVTMPILSFTGVSDISPYGVHVIQVYCVQTQAIQQYALDLFLCLPPLLEKVGLEKSDPDVPCDVMNVEGPTAADASVIKPTEFPSAASAPKITERTSSPDVTETIRFPISSASVEMAAPQAVTPLDEDSQTVNVAPPTSQSDIHVVASAPPLPLSPRLSRKLSGFRSPSGGSDSGLPFNDHYGNGQVMNSSADRQVETVPAQMADVNPMKDESRNDEKRVSQDNASTMLNRPVVFKHPTHLITPSEILRAVSSSETSFLGGKSEEEANTPDVVVSSDAANTPEEIRVVADTGFTKEDEFSPEERTRDFVAENRERIFSSQISDLGMEVARECRELSESLAEANPVANSRLMEPPGQSPSADVEEIHDSSKYVCEKILEPGMAATVLPGPISSVKSKKQKERNSQASGRSSSSPSASNSTDSYNEAIASSSLPSMEAAFPHIVAMEEKLNQLMNMQKEMKKQMTATVNVPITKEGRRLEASLGRSMEKTVKANNDAFWARFHEESFKNEKLAQDRMQQITNLLNNLMNRDMPAILDKIVKKELATVQASVVRAIMPAVEKTVSSALSESFQRGVGDKAVSQLEKSVNSKLEATVARQILAQFQTSGRQAIQDALKSTLEASVIPAFEMSCKAMFEQVDTTFQKGIIEHTSAAQQHLESVHSPLALALKDAINSALSMTLTLSGDLADAQRKLLALAVAGANSPVSPLVTELSNGPLGGPQEKVDKPFDPTKELLRVISEHKYEEAFTLALQRSDVSTVAWLCSQVDLHRILTIAPLPLSQGVLLSLLQQLACDINKDMPRKLSWMTDVAGAINPSDPVIAVHVRPIFEQVYRILSHQRTLPTNASPELSSIRLLMHVINSMLMTSS</sequence>
<dbReference type="Pfam" id="PF21289">
    <property type="entry name" value="EDC4_C"/>
    <property type="match status" value="1"/>
</dbReference>
<dbReference type="Gene3D" id="1.10.220.100">
    <property type="entry name" value="conserved c-terminal region of ge- 1"/>
    <property type="match status" value="1"/>
</dbReference>
<evidence type="ECO:0000256" key="7">
    <source>
        <dbReference type="PROSITE-ProRule" id="PRU00221"/>
    </source>
</evidence>
<name>A0A8B8QP27_9MYRT</name>
<feature type="domain" description="Enhancer of mRNA-decapping protein 4 WD40 repeat region" evidence="9">
    <location>
        <begin position="163"/>
        <end position="475"/>
    </location>
</feature>
<organism evidence="11 12">
    <name type="scientific">Rhodamnia argentea</name>
    <dbReference type="NCBI Taxonomy" id="178133"/>
    <lineage>
        <taxon>Eukaryota</taxon>
        <taxon>Viridiplantae</taxon>
        <taxon>Streptophyta</taxon>
        <taxon>Embryophyta</taxon>
        <taxon>Tracheophyta</taxon>
        <taxon>Spermatophyta</taxon>
        <taxon>Magnoliopsida</taxon>
        <taxon>eudicotyledons</taxon>
        <taxon>Gunneridae</taxon>
        <taxon>Pentapetalae</taxon>
        <taxon>rosids</taxon>
        <taxon>malvids</taxon>
        <taxon>Myrtales</taxon>
        <taxon>Myrtaceae</taxon>
        <taxon>Myrtoideae</taxon>
        <taxon>Myrteae</taxon>
        <taxon>Australasian group</taxon>
        <taxon>Rhodamnia</taxon>
    </lineage>
</organism>
<feature type="repeat" description="WD" evidence="7">
    <location>
        <begin position="329"/>
        <end position="362"/>
    </location>
</feature>